<dbReference type="KEGG" id="manr:MPAN_005450"/>
<gene>
    <name evidence="2" type="ORF">MPAN_005450</name>
</gene>
<proteinExistence type="predicted"/>
<accession>A0A7U9TJ30</accession>
<dbReference type="AlphaFoldDB" id="A0A7U9TJ30"/>
<reference evidence="2" key="1">
    <citation type="submission" date="2021-01" db="EMBL/GenBank/DDBJ databases">
        <title>Draft genome sequence of Acholeplasmataceae bacterium strain Mahy22.</title>
        <authorList>
            <person name="Watanabe M."/>
            <person name="Kojima H."/>
            <person name="Fukui M."/>
        </authorList>
    </citation>
    <scope>NUCLEOTIDE SEQUENCE</scope>
    <source>
        <strain evidence="2">Mahy22</strain>
    </source>
</reference>
<dbReference type="Proteomes" id="UP000620133">
    <property type="component" value="Chromosome"/>
</dbReference>
<feature type="domain" description="Serine dehydratase-like alpha subunit" evidence="1">
    <location>
        <begin position="84"/>
        <end position="418"/>
    </location>
</feature>
<dbReference type="RefSeq" id="WP_176238496.1">
    <property type="nucleotide sequence ID" value="NZ_AP024412.1"/>
</dbReference>
<evidence type="ECO:0000313" key="2">
    <source>
        <dbReference type="EMBL" id="BCR35652.1"/>
    </source>
</evidence>
<dbReference type="InterPro" id="IPR021144">
    <property type="entry name" value="UPF0597"/>
</dbReference>
<keyword evidence="3" id="KW-1185">Reference proteome</keyword>
<dbReference type="EMBL" id="AP024412">
    <property type="protein sequence ID" value="BCR35652.1"/>
    <property type="molecule type" value="Genomic_DNA"/>
</dbReference>
<dbReference type="PANTHER" id="PTHR30501:SF2">
    <property type="entry name" value="UPF0597 PROTEIN YHAM"/>
    <property type="match status" value="1"/>
</dbReference>
<dbReference type="PANTHER" id="PTHR30501">
    <property type="entry name" value="UPF0597 PROTEIN YHAM"/>
    <property type="match status" value="1"/>
</dbReference>
<evidence type="ECO:0000313" key="3">
    <source>
        <dbReference type="Proteomes" id="UP000620133"/>
    </source>
</evidence>
<protein>
    <submittedName>
        <fullName evidence="2">UPF0597 protein</fullName>
    </submittedName>
</protein>
<sequence>MDNTTAQRILQGNLTKTMGCTDIGVVGYIASIGAYILRNSKIKTIDLLMSEELYKNSVNVGVPGLGKSGLDKALALGTLLKNPKKQLSVFESVTNEDVEKIEELLSKIKVTITYKKFIDIQIYEELHMTTYEGDEVKIIIKDFYDNVVSVVRNGEKLLEYEKQALLGRVNKYKIESYDEIFDFVEKENFEGLEELFRIASMQYESAREEVQKVNPEYLVEQLSTNQKSCSYDLSNFLREHIEVPSKKRMIGDVYTVYGVAGSGNLGIGTLVTPMFLSDAYELSDLERKKLIALSFFTSVYIKQEMSVVTVLCGTGHATGCSSAACFAYVKKANRQQVKDAINLYLATSMGFVCDGAKVSCAYKVSFAAMNGVIAAKMVTDETVACDGFGLTKIDVDQTIRNLGKLNNEILYSANKGIINLI</sequence>
<dbReference type="InterPro" id="IPR005130">
    <property type="entry name" value="Ser_deHydtase-like_asu"/>
</dbReference>
<dbReference type="Pfam" id="PF03313">
    <property type="entry name" value="SDH_alpha"/>
    <property type="match status" value="1"/>
</dbReference>
<evidence type="ECO:0000259" key="1">
    <source>
        <dbReference type="Pfam" id="PF03313"/>
    </source>
</evidence>
<dbReference type="PIRSF" id="PIRSF006054">
    <property type="entry name" value="UCP006054"/>
    <property type="match status" value="1"/>
</dbReference>
<name>A0A7U9TJ30_9MOLU</name>
<dbReference type="GO" id="GO:0080146">
    <property type="term" value="F:L-cysteine desulfhydrase activity"/>
    <property type="evidence" value="ECO:0007669"/>
    <property type="project" value="TreeGrafter"/>
</dbReference>
<organism evidence="2 3">
    <name type="scientific">Mariniplasma anaerobium</name>
    <dbReference type="NCBI Taxonomy" id="2735436"/>
    <lineage>
        <taxon>Bacteria</taxon>
        <taxon>Bacillati</taxon>
        <taxon>Mycoplasmatota</taxon>
        <taxon>Mollicutes</taxon>
        <taxon>Acholeplasmatales</taxon>
        <taxon>Acholeplasmataceae</taxon>
        <taxon>Mariniplasma</taxon>
    </lineage>
</organism>
<dbReference type="GO" id="GO:0019450">
    <property type="term" value="P:L-cysteine catabolic process to pyruvate"/>
    <property type="evidence" value="ECO:0007669"/>
    <property type="project" value="TreeGrafter"/>
</dbReference>